<feature type="domain" description="RRM" evidence="3">
    <location>
        <begin position="55"/>
        <end position="133"/>
    </location>
</feature>
<dbReference type="InterPro" id="IPR000504">
    <property type="entry name" value="RRM_dom"/>
</dbReference>
<evidence type="ECO:0000259" key="3">
    <source>
        <dbReference type="PROSITE" id="PS50102"/>
    </source>
</evidence>
<dbReference type="Gene3D" id="3.30.70.330">
    <property type="match status" value="1"/>
</dbReference>
<dbReference type="Proteomes" id="UP000009131">
    <property type="component" value="Unassembled WGS sequence"/>
</dbReference>
<dbReference type="eggNOG" id="ENOG502S146">
    <property type="taxonomic scope" value="Eukaryota"/>
</dbReference>
<dbReference type="InterPro" id="IPR035979">
    <property type="entry name" value="RBD_domain_sf"/>
</dbReference>
<dbReference type="InterPro" id="IPR050441">
    <property type="entry name" value="RBM"/>
</dbReference>
<dbReference type="GO" id="GO:0003723">
    <property type="term" value="F:RNA binding"/>
    <property type="evidence" value="ECO:0007669"/>
    <property type="project" value="UniProtKB-UniRule"/>
</dbReference>
<dbReference type="Pfam" id="PF00076">
    <property type="entry name" value="RRM_1"/>
    <property type="match status" value="1"/>
</dbReference>
<dbReference type="OrthoDB" id="6159137at2759"/>
<reference evidence="4 5" key="2">
    <citation type="journal article" date="2012" name="Open Biol.">
        <title>Characteristics of nucleosomes and linker DNA regions on the genome of the basidiomycete Mixia osmundae revealed by mono- and dinucleosome mapping.</title>
        <authorList>
            <person name="Nishida H."/>
            <person name="Kondo S."/>
            <person name="Matsumoto T."/>
            <person name="Suzuki Y."/>
            <person name="Yoshikawa H."/>
            <person name="Taylor T.D."/>
            <person name="Sugiyama J."/>
        </authorList>
    </citation>
    <scope>NUCLEOTIDE SEQUENCE [LARGE SCALE GENOMIC DNA]</scope>
    <source>
        <strain evidence="5">CBS 9802 / IAM 14324 / JCM 22182 / KY 12970</strain>
    </source>
</reference>
<reference evidence="4 5" key="1">
    <citation type="journal article" date="2011" name="J. Gen. Appl. Microbiol.">
        <title>Draft genome sequencing of the enigmatic basidiomycete Mixia osmundae.</title>
        <authorList>
            <person name="Nishida H."/>
            <person name="Nagatsuka Y."/>
            <person name="Sugiyama J."/>
        </authorList>
    </citation>
    <scope>NUCLEOTIDE SEQUENCE [LARGE SCALE GENOMIC DNA]</scope>
    <source>
        <strain evidence="5">CBS 9802 / IAM 14324 / JCM 22182 / KY 12970</strain>
    </source>
</reference>
<dbReference type="PROSITE" id="PS50102">
    <property type="entry name" value="RRM"/>
    <property type="match status" value="1"/>
</dbReference>
<dbReference type="SMART" id="SM00360">
    <property type="entry name" value="RRM"/>
    <property type="match status" value="1"/>
</dbReference>
<evidence type="ECO:0000256" key="1">
    <source>
        <dbReference type="PROSITE-ProRule" id="PRU00176"/>
    </source>
</evidence>
<accession>G7E7M1</accession>
<comment type="caution">
    <text evidence="4">The sequence shown here is derived from an EMBL/GenBank/DDBJ whole genome shotgun (WGS) entry which is preliminary data.</text>
</comment>
<feature type="compositionally biased region" description="Polar residues" evidence="2">
    <location>
        <begin position="53"/>
        <end position="64"/>
    </location>
</feature>
<protein>
    <recommendedName>
        <fullName evidence="3">RRM domain-containing protein</fullName>
    </recommendedName>
</protein>
<dbReference type="InParanoid" id="G7E7M1"/>
<keyword evidence="1" id="KW-0694">RNA-binding</keyword>
<evidence type="ECO:0000313" key="5">
    <source>
        <dbReference type="Proteomes" id="UP000009131"/>
    </source>
</evidence>
<sequence>MSDEYGQNGGPGAGHDNAYTGGRTPSPRRDRSRSPARAAYRPMPAQAGGGENPGNNLHVSGLSNRTEDRDLEDCFAKFGRVQKSAIMRDPHTKESRGFAFVTMESADEAAAAIDGMNATELHGRMISVALARRGRARTPTPGAYHGPPKRDVSVQGGYGDPYYGGGGYHDRILMALLLPQGTMTDAATMTAEATTTVVATMTVVATAMMRARTLHPCAMTAMIVATTAAHQRPMTTAAATMSVLLLATRRIVDAKVCDTHTIEVTGQVYNKSEQRSIEQIRARNEKDSEINLCDYYYYFTSLPRYRARPVFTAIPTTLLVRSENALLLISPKRPTDSSRTFLLHLVGFASSLNSGTMDRNLLSNFCSSRQCVNGFANSSESSIAYSLVCPRLAALRCTDQ</sequence>
<feature type="compositionally biased region" description="Low complexity" evidence="2">
    <location>
        <begin position="35"/>
        <end position="46"/>
    </location>
</feature>
<keyword evidence="5" id="KW-1185">Reference proteome</keyword>
<organism evidence="4 5">
    <name type="scientific">Mixia osmundae (strain CBS 9802 / IAM 14324 / JCM 22182 / KY 12970)</name>
    <dbReference type="NCBI Taxonomy" id="764103"/>
    <lineage>
        <taxon>Eukaryota</taxon>
        <taxon>Fungi</taxon>
        <taxon>Dikarya</taxon>
        <taxon>Basidiomycota</taxon>
        <taxon>Pucciniomycotina</taxon>
        <taxon>Mixiomycetes</taxon>
        <taxon>Mixiales</taxon>
        <taxon>Mixiaceae</taxon>
        <taxon>Mixia</taxon>
    </lineage>
</organism>
<proteinExistence type="predicted"/>
<evidence type="ECO:0000256" key="2">
    <source>
        <dbReference type="SAM" id="MobiDB-lite"/>
    </source>
</evidence>
<gene>
    <name evidence="4" type="primary">Mo05519</name>
    <name evidence="4" type="ORF">E5Q_05519</name>
</gene>
<dbReference type="SUPFAM" id="SSF54928">
    <property type="entry name" value="RNA-binding domain, RBD"/>
    <property type="match status" value="1"/>
</dbReference>
<dbReference type="AlphaFoldDB" id="G7E7M1"/>
<dbReference type="STRING" id="764103.G7E7M1"/>
<name>G7E7M1_MIXOS</name>
<dbReference type="RefSeq" id="XP_014567002.1">
    <property type="nucleotide sequence ID" value="XM_014711516.1"/>
</dbReference>
<dbReference type="InterPro" id="IPR012677">
    <property type="entry name" value="Nucleotide-bd_a/b_plait_sf"/>
</dbReference>
<dbReference type="PANTHER" id="PTHR48034">
    <property type="entry name" value="TRANSFORMER-2 SEX-DETERMINING PROTEIN-RELATED"/>
    <property type="match status" value="1"/>
</dbReference>
<dbReference type="HOGENOM" id="CLU_721772_0_0_1"/>
<feature type="region of interest" description="Disordered" evidence="2">
    <location>
        <begin position="1"/>
        <end position="64"/>
    </location>
</feature>
<evidence type="ECO:0000313" key="4">
    <source>
        <dbReference type="EMBL" id="GAA98831.1"/>
    </source>
</evidence>
<dbReference type="EMBL" id="BABT02000165">
    <property type="protein sequence ID" value="GAA98831.1"/>
    <property type="molecule type" value="Genomic_DNA"/>
</dbReference>